<keyword evidence="5" id="KW-0812">Transmembrane</keyword>
<dbReference type="PANTHER" id="PTHR31361">
    <property type="entry name" value="BETA-GLUCAN SYNTHESIS-ASSOCIATED PROTEIN KRE6-RELATED"/>
    <property type="match status" value="1"/>
</dbReference>
<evidence type="ECO:0000313" key="7">
    <source>
        <dbReference type="EMBL" id="CEG40246.1"/>
    </source>
</evidence>
<dbReference type="Gene3D" id="2.60.120.200">
    <property type="match status" value="2"/>
</dbReference>
<dbReference type="EMBL" id="CCYD01000468">
    <property type="protein sequence ID" value="CEG40246.1"/>
    <property type="molecule type" value="Genomic_DNA"/>
</dbReference>
<dbReference type="Proteomes" id="UP000054928">
    <property type="component" value="Unassembled WGS sequence"/>
</dbReference>
<organism evidence="7 8">
    <name type="scientific">Plasmopara halstedii</name>
    <name type="common">Downy mildew of sunflower</name>
    <dbReference type="NCBI Taxonomy" id="4781"/>
    <lineage>
        <taxon>Eukaryota</taxon>
        <taxon>Sar</taxon>
        <taxon>Stramenopiles</taxon>
        <taxon>Oomycota</taxon>
        <taxon>Peronosporomycetes</taxon>
        <taxon>Peronosporales</taxon>
        <taxon>Peronosporaceae</taxon>
        <taxon>Plasmopara</taxon>
    </lineage>
</organism>
<evidence type="ECO:0000256" key="6">
    <source>
        <dbReference type="SAM" id="SignalP"/>
    </source>
</evidence>
<dbReference type="GO" id="GO:0030246">
    <property type="term" value="F:carbohydrate binding"/>
    <property type="evidence" value="ECO:0007669"/>
    <property type="project" value="UniProtKB-KW"/>
</dbReference>
<dbReference type="FunFam" id="2.60.120.200:FF:000157">
    <property type="entry name" value="Beta-glucan synthesis-associated protein SKN1"/>
    <property type="match status" value="1"/>
</dbReference>
<accession>A0A0P1AIB9</accession>
<dbReference type="InterPro" id="IPR013320">
    <property type="entry name" value="ConA-like_dom_sf"/>
</dbReference>
<dbReference type="Pfam" id="PF03935">
    <property type="entry name" value="SKN1_KRE6_Sbg1"/>
    <property type="match status" value="2"/>
</dbReference>
<evidence type="ECO:0000256" key="4">
    <source>
        <dbReference type="ARBA" id="ARBA00023316"/>
    </source>
</evidence>
<dbReference type="FunFam" id="2.60.120.200:FF:000568">
    <property type="entry name" value="Uncharacterized protein"/>
    <property type="match status" value="1"/>
</dbReference>
<feature type="transmembrane region" description="Helical" evidence="5">
    <location>
        <begin position="659"/>
        <end position="681"/>
    </location>
</feature>
<dbReference type="GO" id="GO:0006078">
    <property type="term" value="P:(1-&gt;6)-beta-D-glucan biosynthetic process"/>
    <property type="evidence" value="ECO:0007669"/>
    <property type="project" value="TreeGrafter"/>
</dbReference>
<evidence type="ECO:0000256" key="2">
    <source>
        <dbReference type="ARBA" id="ARBA00023136"/>
    </source>
</evidence>
<evidence type="ECO:0000256" key="1">
    <source>
        <dbReference type="ARBA" id="ARBA00004370"/>
    </source>
</evidence>
<dbReference type="GeneID" id="36405513"/>
<dbReference type="PANTHER" id="PTHR31361:SF1">
    <property type="entry name" value="BETA-GLUCAN SYNTHESIS-ASSOCIATED PROTEIN KRE6-RELATED"/>
    <property type="match status" value="1"/>
</dbReference>
<dbReference type="GO" id="GO:0005886">
    <property type="term" value="C:plasma membrane"/>
    <property type="evidence" value="ECO:0007669"/>
    <property type="project" value="TreeGrafter"/>
</dbReference>
<dbReference type="SUPFAM" id="SSF49899">
    <property type="entry name" value="Concanavalin A-like lectins/glucanases"/>
    <property type="match status" value="2"/>
</dbReference>
<keyword evidence="4" id="KW-0961">Cell wall biogenesis/degradation</keyword>
<dbReference type="GO" id="GO:0005789">
    <property type="term" value="C:endoplasmic reticulum membrane"/>
    <property type="evidence" value="ECO:0007669"/>
    <property type="project" value="TreeGrafter"/>
</dbReference>
<keyword evidence="3" id="KW-0325">Glycoprotein</keyword>
<name>A0A0P1AIB9_PLAHL</name>
<dbReference type="GO" id="GO:0015926">
    <property type="term" value="F:glucosidase activity"/>
    <property type="evidence" value="ECO:0007669"/>
    <property type="project" value="TreeGrafter"/>
</dbReference>
<evidence type="ECO:0000256" key="5">
    <source>
        <dbReference type="SAM" id="Phobius"/>
    </source>
</evidence>
<sequence length="723" mass="79990">MLKWLLLKAFLALSLRFVDSERADRMISSRSGIRPWVDVDTPKDVYNIISSRGKTWMLVMSDEFNVPGRNFMPGGDHMWTALEMPDGVNAALEYYSFNMTETVRDSDGRGVFRIQVKEEKNISYTVWNTYAKPAAFETHSMYYRSGMLQSWNKFCFQGGRMEVIAQLPATTNSKNPDMGNEKNRVKSSGFYPTWPGIWLLGNLGRALFSQSTNRMWPWSYNECNEQLKGSQRINACDGNPGYGLNSYQGRGAPEIDLLEGGGVAISTSIQVAPGMPDPFRLIPPTNDTNPYCVYSAQCTTSGANFPGIPTKTYRARGHKSWYQGLRYAPNTLCLPVSSQIQDPQTVISNTKRGISSNTCQGVNTCPASGDGYSDLSLIDNHGSKYWGVNEVGGCMPVINGYMGAFLCDPDSSNSKCSAPLGAEELKRELMEPFEYQMDAISANWPVQLGVYTSYIKYQLEWVTGSTGYIRWMVEDIVIFEIPAESVENVPQDSKKSNPRKIMPEEPMYVIFNVALSTSWGATPPNPGSPCRGKGTNSEHNDICDGFPMYMKIDSIRIYQDLSSNSNMSIGCDPSSHPTKKWIESHIQEYETPENKWIQVHGGANCKTDLDCTVSTSHILTGKCTRKGRCSCGLSGAWGGPRCTFPLANNANGEGFGPPLVLSILVGLAIQASLVFVAYNLFRKQSQKSSRGTGFQRPVVHSKLELDSISPTNGGFNVSEDKAV</sequence>
<keyword evidence="5" id="KW-1133">Transmembrane helix</keyword>
<protein>
    <submittedName>
        <fullName evidence="7">Concanavalin A-like lectin/glucanase, subgroup</fullName>
    </submittedName>
</protein>
<dbReference type="RefSeq" id="XP_024576615.1">
    <property type="nucleotide sequence ID" value="XM_024725883.1"/>
</dbReference>
<keyword evidence="7" id="KW-0430">Lectin</keyword>
<dbReference type="OrthoDB" id="412647at2759"/>
<evidence type="ECO:0000313" key="8">
    <source>
        <dbReference type="Proteomes" id="UP000054928"/>
    </source>
</evidence>
<dbReference type="STRING" id="4781.A0A0P1AIB9"/>
<proteinExistence type="predicted"/>
<keyword evidence="6" id="KW-0732">Signal</keyword>
<evidence type="ECO:0000256" key="3">
    <source>
        <dbReference type="ARBA" id="ARBA00023180"/>
    </source>
</evidence>
<keyword evidence="2 5" id="KW-0472">Membrane</keyword>
<reference evidence="8" key="1">
    <citation type="submission" date="2014-09" db="EMBL/GenBank/DDBJ databases">
        <authorList>
            <person name="Sharma Rahul"/>
            <person name="Thines Marco"/>
        </authorList>
    </citation>
    <scope>NUCLEOTIDE SEQUENCE [LARGE SCALE GENOMIC DNA]</scope>
</reference>
<feature type="signal peptide" evidence="6">
    <location>
        <begin position="1"/>
        <end position="20"/>
    </location>
</feature>
<comment type="subcellular location">
    <subcellularLocation>
        <location evidence="1">Membrane</location>
    </subcellularLocation>
</comment>
<dbReference type="AlphaFoldDB" id="A0A0P1AIB9"/>
<dbReference type="InterPro" id="IPR005629">
    <property type="entry name" value="Skn1/Kre6/Sbg1"/>
</dbReference>
<keyword evidence="8" id="KW-1185">Reference proteome</keyword>
<feature type="chain" id="PRO_5006058688" evidence="6">
    <location>
        <begin position="21"/>
        <end position="723"/>
    </location>
</feature>
<dbReference type="OMA" id="YTVWNTY"/>
<dbReference type="GO" id="GO:0071555">
    <property type="term" value="P:cell wall organization"/>
    <property type="evidence" value="ECO:0007669"/>
    <property type="project" value="UniProtKB-KW"/>
</dbReference>